<dbReference type="GO" id="GO:0043005">
    <property type="term" value="C:neuron projection"/>
    <property type="evidence" value="ECO:0007669"/>
    <property type="project" value="TreeGrafter"/>
</dbReference>
<dbReference type="Gene3D" id="2.30.42.10">
    <property type="match status" value="1"/>
</dbReference>
<dbReference type="SUPFAM" id="SSF50156">
    <property type="entry name" value="PDZ domain-like"/>
    <property type="match status" value="1"/>
</dbReference>
<dbReference type="SMR" id="B4IK08"/>
<dbReference type="GO" id="GO:0099072">
    <property type="term" value="P:regulation of postsynaptic membrane neurotransmitter receptor levels"/>
    <property type="evidence" value="ECO:0007669"/>
    <property type="project" value="TreeGrafter"/>
</dbReference>
<gene>
    <name evidence="4" type="primary">Dsec\GM13076</name>
    <name evidence="4" type="ORF">Dsec_GM13076</name>
</gene>
<proteinExistence type="predicted"/>
<accession>B4IK08</accession>
<dbReference type="GO" id="GO:0031594">
    <property type="term" value="C:neuromuscular junction"/>
    <property type="evidence" value="ECO:0007669"/>
    <property type="project" value="TreeGrafter"/>
</dbReference>
<keyword evidence="2" id="KW-0472">Membrane</keyword>
<evidence type="ECO:0000313" key="4">
    <source>
        <dbReference type="EMBL" id="EDW51380.1"/>
    </source>
</evidence>
<dbReference type="EMBL" id="CH480851">
    <property type="protein sequence ID" value="EDW51380.1"/>
    <property type="molecule type" value="Genomic_DNA"/>
</dbReference>
<dbReference type="GO" id="GO:0045197">
    <property type="term" value="P:establishment or maintenance of epithelial cell apical/basal polarity"/>
    <property type="evidence" value="ECO:0007669"/>
    <property type="project" value="TreeGrafter"/>
</dbReference>
<evidence type="ECO:0000313" key="5">
    <source>
        <dbReference type="Proteomes" id="UP000001292"/>
    </source>
</evidence>
<name>B4IK08_DROSE</name>
<organism evidence="5">
    <name type="scientific">Drosophila sechellia</name>
    <name type="common">Fruit fly</name>
    <dbReference type="NCBI Taxonomy" id="7238"/>
    <lineage>
        <taxon>Eukaryota</taxon>
        <taxon>Metazoa</taxon>
        <taxon>Ecdysozoa</taxon>
        <taxon>Arthropoda</taxon>
        <taxon>Hexapoda</taxon>
        <taxon>Insecta</taxon>
        <taxon>Pterygota</taxon>
        <taxon>Neoptera</taxon>
        <taxon>Endopterygota</taxon>
        <taxon>Diptera</taxon>
        <taxon>Brachycera</taxon>
        <taxon>Muscomorpha</taxon>
        <taxon>Ephydroidea</taxon>
        <taxon>Drosophilidae</taxon>
        <taxon>Drosophila</taxon>
        <taxon>Sophophora</taxon>
    </lineage>
</organism>
<dbReference type="GO" id="GO:0098839">
    <property type="term" value="C:postsynaptic density membrane"/>
    <property type="evidence" value="ECO:0007669"/>
    <property type="project" value="TreeGrafter"/>
</dbReference>
<dbReference type="HOGENOM" id="CLU_1840101_0_0_1"/>
<dbReference type="GO" id="GO:0007268">
    <property type="term" value="P:chemical synaptic transmission"/>
    <property type="evidence" value="ECO:0007669"/>
    <property type="project" value="TreeGrafter"/>
</dbReference>
<dbReference type="GO" id="GO:0097120">
    <property type="term" value="P:receptor localization to synapse"/>
    <property type="evidence" value="ECO:0007669"/>
    <property type="project" value="TreeGrafter"/>
</dbReference>
<dbReference type="STRING" id="7238.B4IK08"/>
<dbReference type="GO" id="GO:0098609">
    <property type="term" value="P:cell-cell adhesion"/>
    <property type="evidence" value="ECO:0007669"/>
    <property type="project" value="TreeGrafter"/>
</dbReference>
<evidence type="ECO:0000256" key="1">
    <source>
        <dbReference type="ARBA" id="ARBA00004370"/>
    </source>
</evidence>
<dbReference type="AlphaFoldDB" id="B4IK08"/>
<dbReference type="PROSITE" id="PS50106">
    <property type="entry name" value="PDZ"/>
    <property type="match status" value="1"/>
</dbReference>
<protein>
    <submittedName>
        <fullName evidence="4">GM13076</fullName>
    </submittedName>
</protein>
<dbReference type="PANTHER" id="PTHR23119:SF51">
    <property type="entry name" value="DISKS LARGE 1 TUMOR SUPPRESSOR PROTEIN"/>
    <property type="match status" value="1"/>
</dbReference>
<dbReference type="GO" id="GO:0016323">
    <property type="term" value="C:basolateral plasma membrane"/>
    <property type="evidence" value="ECO:0007669"/>
    <property type="project" value="TreeGrafter"/>
</dbReference>
<dbReference type="Pfam" id="PF00595">
    <property type="entry name" value="PDZ"/>
    <property type="match status" value="1"/>
</dbReference>
<dbReference type="GO" id="GO:0043113">
    <property type="term" value="P:receptor clustering"/>
    <property type="evidence" value="ECO:0007669"/>
    <property type="project" value="TreeGrafter"/>
</dbReference>
<dbReference type="InterPro" id="IPR036034">
    <property type="entry name" value="PDZ_sf"/>
</dbReference>
<comment type="subcellular location">
    <subcellularLocation>
        <location evidence="1">Membrane</location>
    </subcellularLocation>
</comment>
<keyword evidence="5" id="KW-1185">Reference proteome</keyword>
<dbReference type="Proteomes" id="UP000001292">
    <property type="component" value="Unassembled WGS sequence"/>
</dbReference>
<reference evidence="4 5" key="1">
    <citation type="journal article" date="2007" name="Nature">
        <title>Evolution of genes and genomes on the Drosophila phylogeny.</title>
        <authorList>
            <consortium name="Drosophila 12 Genomes Consortium"/>
            <person name="Clark A.G."/>
            <person name="Eisen M.B."/>
            <person name="Smith D.R."/>
            <person name="Bergman C.M."/>
            <person name="Oliver B."/>
            <person name="Markow T.A."/>
            <person name="Kaufman T.C."/>
            <person name="Kellis M."/>
            <person name="Gelbart W."/>
            <person name="Iyer V.N."/>
            <person name="Pollard D.A."/>
            <person name="Sackton T.B."/>
            <person name="Larracuente A.M."/>
            <person name="Singh N.D."/>
            <person name="Abad J.P."/>
            <person name="Abt D.N."/>
            <person name="Adryan B."/>
            <person name="Aguade M."/>
            <person name="Akashi H."/>
            <person name="Anderson W.W."/>
            <person name="Aquadro C.F."/>
            <person name="Ardell D.H."/>
            <person name="Arguello R."/>
            <person name="Artieri C.G."/>
            <person name="Barbash D.A."/>
            <person name="Barker D."/>
            <person name="Barsanti P."/>
            <person name="Batterham P."/>
            <person name="Batzoglou S."/>
            <person name="Begun D."/>
            <person name="Bhutkar A."/>
            <person name="Blanco E."/>
            <person name="Bosak S.A."/>
            <person name="Bradley R.K."/>
            <person name="Brand A.D."/>
            <person name="Brent M.R."/>
            <person name="Brooks A.N."/>
            <person name="Brown R.H."/>
            <person name="Butlin R.K."/>
            <person name="Caggese C."/>
            <person name="Calvi B.R."/>
            <person name="Bernardo de Carvalho A."/>
            <person name="Caspi A."/>
            <person name="Castrezana S."/>
            <person name="Celniker S.E."/>
            <person name="Chang J.L."/>
            <person name="Chapple C."/>
            <person name="Chatterji S."/>
            <person name="Chinwalla A."/>
            <person name="Civetta A."/>
            <person name="Clifton S.W."/>
            <person name="Comeron J.M."/>
            <person name="Costello J.C."/>
            <person name="Coyne J.A."/>
            <person name="Daub J."/>
            <person name="David R.G."/>
            <person name="Delcher A.L."/>
            <person name="Delehaunty K."/>
            <person name="Do C.B."/>
            <person name="Ebling H."/>
            <person name="Edwards K."/>
            <person name="Eickbush T."/>
            <person name="Evans J.D."/>
            <person name="Filipski A."/>
            <person name="Findeiss S."/>
            <person name="Freyhult E."/>
            <person name="Fulton L."/>
            <person name="Fulton R."/>
            <person name="Garcia A.C."/>
            <person name="Gardiner A."/>
            <person name="Garfield D.A."/>
            <person name="Garvin B.E."/>
            <person name="Gibson G."/>
            <person name="Gilbert D."/>
            <person name="Gnerre S."/>
            <person name="Godfrey J."/>
            <person name="Good R."/>
            <person name="Gotea V."/>
            <person name="Gravely B."/>
            <person name="Greenberg A.J."/>
            <person name="Griffiths-Jones S."/>
            <person name="Gross S."/>
            <person name="Guigo R."/>
            <person name="Gustafson E.A."/>
            <person name="Haerty W."/>
            <person name="Hahn M.W."/>
            <person name="Halligan D.L."/>
            <person name="Halpern A.L."/>
            <person name="Halter G.M."/>
            <person name="Han M.V."/>
            <person name="Heger A."/>
            <person name="Hillier L."/>
            <person name="Hinrichs A.S."/>
            <person name="Holmes I."/>
            <person name="Hoskins R.A."/>
            <person name="Hubisz M.J."/>
            <person name="Hultmark D."/>
            <person name="Huntley M.A."/>
            <person name="Jaffe D.B."/>
            <person name="Jagadeeshan S."/>
            <person name="Jeck W.R."/>
            <person name="Johnson J."/>
            <person name="Jones C.D."/>
            <person name="Jordan W.C."/>
            <person name="Karpen G.H."/>
            <person name="Kataoka E."/>
            <person name="Keightley P.D."/>
            <person name="Kheradpour P."/>
            <person name="Kirkness E.F."/>
            <person name="Koerich L.B."/>
            <person name="Kristiansen K."/>
            <person name="Kudrna D."/>
            <person name="Kulathinal R.J."/>
            <person name="Kumar S."/>
            <person name="Kwok R."/>
            <person name="Lander E."/>
            <person name="Langley C.H."/>
            <person name="Lapoint R."/>
            <person name="Lazzaro B.P."/>
            <person name="Lee S.J."/>
            <person name="Levesque L."/>
            <person name="Li R."/>
            <person name="Lin C.F."/>
            <person name="Lin M.F."/>
            <person name="Lindblad-Toh K."/>
            <person name="Llopart A."/>
            <person name="Long M."/>
            <person name="Low L."/>
            <person name="Lozovsky E."/>
            <person name="Lu J."/>
            <person name="Luo M."/>
            <person name="Machado C.A."/>
            <person name="Makalowski W."/>
            <person name="Marzo M."/>
            <person name="Matsuda M."/>
            <person name="Matzkin L."/>
            <person name="McAllister B."/>
            <person name="McBride C.S."/>
            <person name="McKernan B."/>
            <person name="McKernan K."/>
            <person name="Mendez-Lago M."/>
            <person name="Minx P."/>
            <person name="Mollenhauer M.U."/>
            <person name="Montooth K."/>
            <person name="Mount S.M."/>
            <person name="Mu X."/>
            <person name="Myers E."/>
            <person name="Negre B."/>
            <person name="Newfeld S."/>
            <person name="Nielsen R."/>
            <person name="Noor M.A."/>
            <person name="O'Grady P."/>
            <person name="Pachter L."/>
            <person name="Papaceit M."/>
            <person name="Parisi M.J."/>
            <person name="Parisi M."/>
            <person name="Parts L."/>
            <person name="Pedersen J.S."/>
            <person name="Pesole G."/>
            <person name="Phillippy A.M."/>
            <person name="Ponting C.P."/>
            <person name="Pop M."/>
            <person name="Porcelli D."/>
            <person name="Powell J.R."/>
            <person name="Prohaska S."/>
            <person name="Pruitt K."/>
            <person name="Puig M."/>
            <person name="Quesneville H."/>
            <person name="Ram K.R."/>
            <person name="Rand D."/>
            <person name="Rasmussen M.D."/>
            <person name="Reed L.K."/>
            <person name="Reenan R."/>
            <person name="Reily A."/>
            <person name="Remington K.A."/>
            <person name="Rieger T.T."/>
            <person name="Ritchie M.G."/>
            <person name="Robin C."/>
            <person name="Rogers Y.H."/>
            <person name="Rohde C."/>
            <person name="Rozas J."/>
            <person name="Rubenfield M.J."/>
            <person name="Ruiz A."/>
            <person name="Russo S."/>
            <person name="Salzberg S.L."/>
            <person name="Sanchez-Gracia A."/>
            <person name="Saranga D.J."/>
            <person name="Sato H."/>
            <person name="Schaeffer S.W."/>
            <person name="Schatz M.C."/>
            <person name="Schlenke T."/>
            <person name="Schwartz R."/>
            <person name="Segarra C."/>
            <person name="Singh R.S."/>
            <person name="Sirot L."/>
            <person name="Sirota M."/>
            <person name="Sisneros N.B."/>
            <person name="Smith C.D."/>
            <person name="Smith T.F."/>
            <person name="Spieth J."/>
            <person name="Stage D.E."/>
            <person name="Stark A."/>
            <person name="Stephan W."/>
            <person name="Strausberg R.L."/>
            <person name="Strempel S."/>
            <person name="Sturgill D."/>
            <person name="Sutton G."/>
            <person name="Sutton G.G."/>
            <person name="Tao W."/>
            <person name="Teichmann S."/>
            <person name="Tobari Y.N."/>
            <person name="Tomimura Y."/>
            <person name="Tsolas J.M."/>
            <person name="Valente V.L."/>
            <person name="Venter E."/>
            <person name="Venter J.C."/>
            <person name="Vicario S."/>
            <person name="Vieira F.G."/>
            <person name="Vilella A.J."/>
            <person name="Villasante A."/>
            <person name="Walenz B."/>
            <person name="Wang J."/>
            <person name="Wasserman M."/>
            <person name="Watts T."/>
            <person name="Wilson D."/>
            <person name="Wilson R.K."/>
            <person name="Wing R.A."/>
            <person name="Wolfner M.F."/>
            <person name="Wong A."/>
            <person name="Wong G.K."/>
            <person name="Wu C.I."/>
            <person name="Wu G."/>
            <person name="Yamamoto D."/>
            <person name="Yang H.P."/>
            <person name="Yang S.P."/>
            <person name="Yorke J.A."/>
            <person name="Yoshida K."/>
            <person name="Zdobnov E."/>
            <person name="Zhang P."/>
            <person name="Zhang Y."/>
            <person name="Zimin A.V."/>
            <person name="Baldwin J."/>
            <person name="Abdouelleil A."/>
            <person name="Abdulkadir J."/>
            <person name="Abebe A."/>
            <person name="Abera B."/>
            <person name="Abreu J."/>
            <person name="Acer S.C."/>
            <person name="Aftuck L."/>
            <person name="Alexander A."/>
            <person name="An P."/>
            <person name="Anderson E."/>
            <person name="Anderson S."/>
            <person name="Arachi H."/>
            <person name="Azer M."/>
            <person name="Bachantsang P."/>
            <person name="Barry A."/>
            <person name="Bayul T."/>
            <person name="Berlin A."/>
            <person name="Bessette D."/>
            <person name="Bloom T."/>
            <person name="Blye J."/>
            <person name="Boguslavskiy L."/>
            <person name="Bonnet C."/>
            <person name="Boukhgalter B."/>
            <person name="Bourzgui I."/>
            <person name="Brown A."/>
            <person name="Cahill P."/>
            <person name="Channer S."/>
            <person name="Cheshatsang Y."/>
            <person name="Chuda L."/>
            <person name="Citroen M."/>
            <person name="Collymore A."/>
            <person name="Cooke P."/>
            <person name="Costello M."/>
            <person name="D'Aco K."/>
            <person name="Daza R."/>
            <person name="De Haan G."/>
            <person name="DeGray S."/>
            <person name="DeMaso C."/>
            <person name="Dhargay N."/>
            <person name="Dooley K."/>
            <person name="Dooley E."/>
            <person name="Doricent M."/>
            <person name="Dorje P."/>
            <person name="Dorjee K."/>
            <person name="Dupes A."/>
            <person name="Elong R."/>
            <person name="Falk J."/>
            <person name="Farina A."/>
            <person name="Faro S."/>
            <person name="Ferguson D."/>
            <person name="Fisher S."/>
            <person name="Foley C.D."/>
            <person name="Franke A."/>
            <person name="Friedrich D."/>
            <person name="Gadbois L."/>
            <person name="Gearin G."/>
            <person name="Gearin C.R."/>
            <person name="Giannoukos G."/>
            <person name="Goode T."/>
            <person name="Graham J."/>
            <person name="Grandbois E."/>
            <person name="Grewal S."/>
            <person name="Gyaltsen K."/>
            <person name="Hafez N."/>
            <person name="Hagos B."/>
            <person name="Hall J."/>
            <person name="Henson C."/>
            <person name="Hollinger A."/>
            <person name="Honan T."/>
            <person name="Huard M.D."/>
            <person name="Hughes L."/>
            <person name="Hurhula B."/>
            <person name="Husby M.E."/>
            <person name="Kamat A."/>
            <person name="Kanga B."/>
            <person name="Kashin S."/>
            <person name="Khazanovich D."/>
            <person name="Kisner P."/>
            <person name="Lance K."/>
            <person name="Lara M."/>
            <person name="Lee W."/>
            <person name="Lennon N."/>
            <person name="Letendre F."/>
            <person name="LeVine R."/>
            <person name="Lipovsky A."/>
            <person name="Liu X."/>
            <person name="Liu J."/>
            <person name="Liu S."/>
            <person name="Lokyitsang T."/>
            <person name="Lokyitsang Y."/>
            <person name="Lubonja R."/>
            <person name="Lui A."/>
            <person name="MacDonald P."/>
            <person name="Magnisalis V."/>
            <person name="Maru K."/>
            <person name="Matthews C."/>
            <person name="McCusker W."/>
            <person name="McDonough S."/>
            <person name="Mehta T."/>
            <person name="Meldrim J."/>
            <person name="Meneus L."/>
            <person name="Mihai O."/>
            <person name="Mihalev A."/>
            <person name="Mihova T."/>
            <person name="Mittelman R."/>
            <person name="Mlenga V."/>
            <person name="Montmayeur A."/>
            <person name="Mulrain L."/>
            <person name="Navidi A."/>
            <person name="Naylor J."/>
            <person name="Negash T."/>
            <person name="Nguyen T."/>
            <person name="Nguyen N."/>
            <person name="Nicol R."/>
            <person name="Norbu C."/>
            <person name="Norbu N."/>
            <person name="Novod N."/>
            <person name="O'Neill B."/>
            <person name="Osman S."/>
            <person name="Markiewicz E."/>
            <person name="Oyono O.L."/>
            <person name="Patti C."/>
            <person name="Phunkhang P."/>
            <person name="Pierre F."/>
            <person name="Priest M."/>
            <person name="Raghuraman S."/>
            <person name="Rege F."/>
            <person name="Reyes R."/>
            <person name="Rise C."/>
            <person name="Rogov P."/>
            <person name="Ross K."/>
            <person name="Ryan E."/>
            <person name="Settipalli S."/>
            <person name="Shea T."/>
            <person name="Sherpa N."/>
            <person name="Shi L."/>
            <person name="Shih D."/>
            <person name="Sparrow T."/>
            <person name="Spaulding J."/>
            <person name="Stalker J."/>
            <person name="Stange-Thomann N."/>
            <person name="Stavropoulos S."/>
            <person name="Stone C."/>
            <person name="Strader C."/>
            <person name="Tesfaye S."/>
            <person name="Thomson T."/>
            <person name="Thoulutsang Y."/>
            <person name="Thoulutsang D."/>
            <person name="Topham K."/>
            <person name="Topping I."/>
            <person name="Tsamla T."/>
            <person name="Vassiliev H."/>
            <person name="Vo A."/>
            <person name="Wangchuk T."/>
            <person name="Wangdi T."/>
            <person name="Weiand M."/>
            <person name="Wilkinson J."/>
            <person name="Wilson A."/>
            <person name="Yadav S."/>
            <person name="Young G."/>
            <person name="Yu Q."/>
            <person name="Zembek L."/>
            <person name="Zhong D."/>
            <person name="Zimmer A."/>
            <person name="Zwirko Z."/>
            <person name="Jaffe D.B."/>
            <person name="Alvarez P."/>
            <person name="Brockman W."/>
            <person name="Butler J."/>
            <person name="Chin C."/>
            <person name="Gnerre S."/>
            <person name="Grabherr M."/>
            <person name="Kleber M."/>
            <person name="Mauceli E."/>
            <person name="MacCallum I."/>
        </authorList>
    </citation>
    <scope>NUCLEOTIDE SEQUENCE [LARGE SCALE GENOMIC DNA]</scope>
    <source>
        <strain evidence="5">Rob3c / Tucson 14021-0248.25</strain>
    </source>
</reference>
<evidence type="ECO:0000259" key="3">
    <source>
        <dbReference type="PROSITE" id="PS50106"/>
    </source>
</evidence>
<dbReference type="GO" id="GO:0019901">
    <property type="term" value="F:protein kinase binding"/>
    <property type="evidence" value="ECO:0007669"/>
    <property type="project" value="TreeGrafter"/>
</dbReference>
<dbReference type="InterPro" id="IPR050614">
    <property type="entry name" value="Synaptic_Scaffolding_LAP-MAGUK"/>
</dbReference>
<sequence length="140" mass="15612">GLGFNIVGGEDGQGIYVSFILAGGPADLGSELKRGDQLLSVNNVNLTHATHEEAAQALKQSTLDRKKKNFTFSRKFPFMKSRDEKNEDGSDQEPFMLCYTQDDANAEGGEIIYRVELPDMEQITLIYLENNDADYRKSSI</sequence>
<feature type="domain" description="PDZ" evidence="3">
    <location>
        <begin position="1"/>
        <end position="61"/>
    </location>
</feature>
<evidence type="ECO:0000256" key="2">
    <source>
        <dbReference type="ARBA" id="ARBA00023136"/>
    </source>
</evidence>
<feature type="non-terminal residue" evidence="4">
    <location>
        <position position="1"/>
    </location>
</feature>
<dbReference type="PANTHER" id="PTHR23119">
    <property type="entry name" value="DISCS LARGE"/>
    <property type="match status" value="1"/>
</dbReference>
<dbReference type="SMART" id="SM00228">
    <property type="entry name" value="PDZ"/>
    <property type="match status" value="1"/>
</dbReference>
<dbReference type="InterPro" id="IPR001478">
    <property type="entry name" value="PDZ"/>
</dbReference>